<evidence type="ECO:0000256" key="1">
    <source>
        <dbReference type="SAM" id="SignalP"/>
    </source>
</evidence>
<dbReference type="RefSeq" id="WP_085937491.1">
    <property type="nucleotide sequence ID" value="NZ_FUWJ01000013.1"/>
</dbReference>
<feature type="chain" id="PRO_5012233632" description="Secreted protein" evidence="1">
    <location>
        <begin position="25"/>
        <end position="95"/>
    </location>
</feature>
<evidence type="ECO:0000313" key="2">
    <source>
        <dbReference type="EMBL" id="SKA35970.1"/>
    </source>
</evidence>
<feature type="signal peptide" evidence="1">
    <location>
        <begin position="1"/>
        <end position="24"/>
    </location>
</feature>
<proteinExistence type="predicted"/>
<keyword evidence="3" id="KW-1185">Reference proteome</keyword>
<sequence>MTTRFACLASIAAITLLMPVAVNAQANAASPRAGASDPKYCETLAQRYAAQHPIMEGSNASTATAMNDCQSDPQGSTATLMHAMQDEKIAIPPRP</sequence>
<evidence type="ECO:0008006" key="4">
    <source>
        <dbReference type="Google" id="ProtNLM"/>
    </source>
</evidence>
<protein>
    <recommendedName>
        <fullName evidence="4">Secreted protein</fullName>
    </recommendedName>
</protein>
<dbReference type="EMBL" id="FUWJ01000013">
    <property type="protein sequence ID" value="SKA35970.1"/>
    <property type="molecule type" value="Genomic_DNA"/>
</dbReference>
<reference evidence="3" key="1">
    <citation type="submission" date="2017-02" db="EMBL/GenBank/DDBJ databases">
        <authorList>
            <person name="Varghese N."/>
            <person name="Submissions S."/>
        </authorList>
    </citation>
    <scope>NUCLEOTIDE SEQUENCE [LARGE SCALE GENOMIC DNA]</scope>
    <source>
        <strain evidence="3">ATCC 27094</strain>
    </source>
</reference>
<organism evidence="2 3">
    <name type="scientific">Enhydrobacter aerosaccus</name>
    <dbReference type="NCBI Taxonomy" id="225324"/>
    <lineage>
        <taxon>Bacteria</taxon>
        <taxon>Pseudomonadati</taxon>
        <taxon>Pseudomonadota</taxon>
        <taxon>Alphaproteobacteria</taxon>
        <taxon>Hyphomicrobiales</taxon>
        <taxon>Enhydrobacter</taxon>
    </lineage>
</organism>
<gene>
    <name evidence="2" type="ORF">SAMN02745126_05754</name>
</gene>
<accession>A0A1T4T603</accession>
<evidence type="ECO:0000313" key="3">
    <source>
        <dbReference type="Proteomes" id="UP000190092"/>
    </source>
</evidence>
<keyword evidence="1" id="KW-0732">Signal</keyword>
<dbReference type="Proteomes" id="UP000190092">
    <property type="component" value="Unassembled WGS sequence"/>
</dbReference>
<dbReference type="STRING" id="225324.SAMN02745126_05754"/>
<name>A0A1T4T603_9HYPH</name>
<dbReference type="AlphaFoldDB" id="A0A1T4T603"/>